<dbReference type="Proteomes" id="UP000004507">
    <property type="component" value="Unassembled WGS sequence"/>
</dbReference>
<evidence type="ECO:0000313" key="3">
    <source>
        <dbReference type="Proteomes" id="UP000004507"/>
    </source>
</evidence>
<organism evidence="2 3">
    <name type="scientific">Yoonia vestfoldensis SKA53</name>
    <dbReference type="NCBI Taxonomy" id="314232"/>
    <lineage>
        <taxon>Bacteria</taxon>
        <taxon>Pseudomonadati</taxon>
        <taxon>Pseudomonadota</taxon>
        <taxon>Alphaproteobacteria</taxon>
        <taxon>Rhodobacterales</taxon>
        <taxon>Paracoccaceae</taxon>
        <taxon>Yoonia</taxon>
    </lineage>
</organism>
<feature type="transmembrane region" description="Helical" evidence="1">
    <location>
        <begin position="73"/>
        <end position="91"/>
    </location>
</feature>
<dbReference type="PANTHER" id="PTHR34821">
    <property type="entry name" value="INNER MEMBRANE PROTEIN YDCZ"/>
    <property type="match status" value="1"/>
</dbReference>
<dbReference type="EMBL" id="AAMS01000001">
    <property type="protein sequence ID" value="EAQ07980.1"/>
    <property type="molecule type" value="Genomic_DNA"/>
</dbReference>
<proteinExistence type="predicted"/>
<dbReference type="GO" id="GO:0005886">
    <property type="term" value="C:plasma membrane"/>
    <property type="evidence" value="ECO:0007669"/>
    <property type="project" value="TreeGrafter"/>
</dbReference>
<evidence type="ECO:0000313" key="2">
    <source>
        <dbReference type="EMBL" id="EAQ07980.1"/>
    </source>
</evidence>
<dbReference type="STRING" id="314232.SKA53_09659"/>
<gene>
    <name evidence="2" type="ORF">SKA53_09659</name>
</gene>
<name>A3V1F9_9RHOB</name>
<dbReference type="HOGENOM" id="CLU_068878_5_0_5"/>
<feature type="transmembrane region" description="Helical" evidence="1">
    <location>
        <begin position="44"/>
        <end position="61"/>
    </location>
</feature>
<keyword evidence="1" id="KW-1133">Transmembrane helix</keyword>
<dbReference type="Pfam" id="PF04657">
    <property type="entry name" value="DMT_YdcZ"/>
    <property type="match status" value="1"/>
</dbReference>
<keyword evidence="1" id="KW-0812">Transmembrane</keyword>
<protein>
    <recommendedName>
        <fullName evidence="4">Transporter family-2 protein</fullName>
    </recommendedName>
</protein>
<comment type="caution">
    <text evidence="2">The sequence shown here is derived from an EMBL/GenBank/DDBJ whole genome shotgun (WGS) entry which is preliminary data.</text>
</comment>
<keyword evidence="1" id="KW-0472">Membrane</keyword>
<evidence type="ECO:0008006" key="4">
    <source>
        <dbReference type="Google" id="ProtNLM"/>
    </source>
</evidence>
<dbReference type="AlphaFoldDB" id="A3V1F9"/>
<keyword evidence="3" id="KW-1185">Reference proteome</keyword>
<evidence type="ECO:0000256" key="1">
    <source>
        <dbReference type="SAM" id="Phobius"/>
    </source>
</evidence>
<dbReference type="RefSeq" id="WP_007205882.1">
    <property type="nucleotide sequence ID" value="NZ_CH672414.1"/>
</dbReference>
<dbReference type="InterPro" id="IPR006750">
    <property type="entry name" value="YdcZ"/>
</dbReference>
<dbReference type="eggNOG" id="COG3238">
    <property type="taxonomic scope" value="Bacteria"/>
</dbReference>
<dbReference type="OrthoDB" id="4244824at2"/>
<dbReference type="PANTHER" id="PTHR34821:SF2">
    <property type="entry name" value="INNER MEMBRANE PROTEIN YDCZ"/>
    <property type="match status" value="1"/>
</dbReference>
<accession>A3V1F9</accession>
<feature type="transmembrane region" description="Helical" evidence="1">
    <location>
        <begin position="135"/>
        <end position="154"/>
    </location>
</feature>
<sequence length="155" mass="16029">MSNPVPAPRLLHFTAAFGAGSLLSLMVLFNGTLATYGSLLFASWVPHLTGTALAIVILLALRPRRAGISHPPLWAYLGGVVGGVTVMLTSATMNTALALSGTIALGLAGQMLFSLFADIRGLFGLPQRMPKARDYLALALIIAGSLVLIFLGGAA</sequence>
<reference evidence="2 3" key="1">
    <citation type="submission" date="2006-01" db="EMBL/GenBank/DDBJ databases">
        <authorList>
            <person name="Hagstrom A."/>
            <person name="Ferriera S."/>
            <person name="Johnson J."/>
            <person name="Kravitz S."/>
            <person name="Halpern A."/>
            <person name="Remington K."/>
            <person name="Beeson K."/>
            <person name="Tran B."/>
            <person name="Rogers Y.-H."/>
            <person name="Friedman R."/>
            <person name="Venter J.C."/>
        </authorList>
    </citation>
    <scope>NUCLEOTIDE SEQUENCE [LARGE SCALE GENOMIC DNA]</scope>
    <source>
        <strain evidence="2 3">SKA53</strain>
    </source>
</reference>
<feature type="transmembrane region" description="Helical" evidence="1">
    <location>
        <begin position="97"/>
        <end position="123"/>
    </location>
</feature>